<reference evidence="1 2" key="1">
    <citation type="submission" date="2019-02" db="EMBL/GenBank/DDBJ databases">
        <title>Deep-cultivation of Planctomycetes and their phenomic and genomic characterization uncovers novel biology.</title>
        <authorList>
            <person name="Wiegand S."/>
            <person name="Jogler M."/>
            <person name="Boedeker C."/>
            <person name="Pinto D."/>
            <person name="Vollmers J."/>
            <person name="Rivas-Marin E."/>
            <person name="Kohn T."/>
            <person name="Peeters S.H."/>
            <person name="Heuer A."/>
            <person name="Rast P."/>
            <person name="Oberbeckmann S."/>
            <person name="Bunk B."/>
            <person name="Jeske O."/>
            <person name="Meyerdierks A."/>
            <person name="Storesund J.E."/>
            <person name="Kallscheuer N."/>
            <person name="Luecker S."/>
            <person name="Lage O.M."/>
            <person name="Pohl T."/>
            <person name="Merkel B.J."/>
            <person name="Hornburger P."/>
            <person name="Mueller R.-W."/>
            <person name="Bruemmer F."/>
            <person name="Labrenz M."/>
            <person name="Spormann A.M."/>
            <person name="Op Den Camp H."/>
            <person name="Overmann J."/>
            <person name="Amann R."/>
            <person name="Jetten M.S.M."/>
            <person name="Mascher T."/>
            <person name="Medema M.H."/>
            <person name="Devos D.P."/>
            <person name="Kaster A.-K."/>
            <person name="Ovreas L."/>
            <person name="Rohde M."/>
            <person name="Galperin M.Y."/>
            <person name="Jogler C."/>
        </authorList>
    </citation>
    <scope>NUCLEOTIDE SEQUENCE [LARGE SCALE GENOMIC DNA]</scope>
    <source>
        <strain evidence="1 2">Poly41</strain>
    </source>
</reference>
<sequence>MNKRVIVGVLSFVVGAGLPSVLLGQHYLNSDGSRFVPKDFYPKFSWDTTPMYYMFGDTTRLLEPEEVEFIAERTDFLCIEKSHGRTPLGAAELGAKHEAAAFKKIKPDMKVLFYFNSAYAWPFTSYNQAFTRNKIDEHPKLKSFLIVDPKTAELAHRRNVFFFDVLNPELREWWSTTVAKGVAESGCDGAFIDQMHGFAWLRADKSEDVQKAMGEMMALLKRKMGPDKILLGNNANQDIAKDAFPVMDASMFEHYNEKLLSKESLLQDWDDMLRIAQAGKMSIFRIGVESDPRASQDQGRRGSRRDQPVLAKERAEYYLACYLIGAQPYSYFQYGWGWTLSSGSLHEFPELRKALGPPKGAYDRTTPDGWEFTREFEHASVWVNTETGNAKITWR</sequence>
<dbReference type="PDB" id="9JP2">
    <property type="method" value="X-ray"/>
    <property type="resolution" value="2.02 A"/>
    <property type="chains" value="A=23-395"/>
</dbReference>
<organism evidence="1 2">
    <name type="scientific">Novipirellula artificiosorum</name>
    <dbReference type="NCBI Taxonomy" id="2528016"/>
    <lineage>
        <taxon>Bacteria</taxon>
        <taxon>Pseudomonadati</taxon>
        <taxon>Planctomycetota</taxon>
        <taxon>Planctomycetia</taxon>
        <taxon>Pirellulales</taxon>
        <taxon>Pirellulaceae</taxon>
        <taxon>Novipirellula</taxon>
    </lineage>
</organism>
<keyword evidence="3 4" id="KW-0002">3D-structure</keyword>
<dbReference type="Proteomes" id="UP000319143">
    <property type="component" value="Unassembled WGS sequence"/>
</dbReference>
<dbReference type="SUPFAM" id="SSF51445">
    <property type="entry name" value="(Trans)glycosidases"/>
    <property type="match status" value="1"/>
</dbReference>
<evidence type="ECO:0000313" key="1">
    <source>
        <dbReference type="EMBL" id="TWU32535.1"/>
    </source>
</evidence>
<dbReference type="SMR" id="A0A5C6D8T6"/>
<reference evidence="5" key="2">
    <citation type="submission" date="2024-09" db="PDB data bank">
        <title>Complex structure of endo-1.3-fucanase mutant D171A with fucotetraose at 1.40 Angstroms resulution.</title>
        <authorList>
            <person name="Chen G.N."/>
            <person name="Chang Y.G."/>
        </authorList>
    </citation>
    <scope>X-RAY CRYSTALLOGRAPHY (1.40 ANGSTROMS) OF 23-395</scope>
</reference>
<dbReference type="PDB" id="9JP3">
    <property type="method" value="X-ray"/>
    <property type="resolution" value="1.40 A"/>
    <property type="chains" value="A=23-395"/>
</dbReference>
<evidence type="ECO:0000313" key="2">
    <source>
        <dbReference type="Proteomes" id="UP000319143"/>
    </source>
</evidence>
<dbReference type="EMBL" id="SJPV01000012">
    <property type="protein sequence ID" value="TWU32535.1"/>
    <property type="molecule type" value="Genomic_DNA"/>
</dbReference>
<dbReference type="InterPro" id="IPR029455">
    <property type="entry name" value="GHL15"/>
</dbReference>
<dbReference type="InterPro" id="IPR013785">
    <property type="entry name" value="Aldolase_TIM"/>
</dbReference>
<accession>A0A5C6D8T6</accession>
<gene>
    <name evidence="1" type="ORF">Poly41_55130</name>
</gene>
<evidence type="ECO:0007829" key="3">
    <source>
        <dbReference type="PDB" id="9JOS"/>
    </source>
</evidence>
<name>A0A5C6D8T6_9BACT</name>
<evidence type="ECO:0007829" key="4">
    <source>
        <dbReference type="PDB" id="9JP2"/>
    </source>
</evidence>
<dbReference type="Gene3D" id="3.20.20.70">
    <property type="entry name" value="Aldolase class I"/>
    <property type="match status" value="1"/>
</dbReference>
<keyword evidence="2" id="KW-1185">Reference proteome</keyword>
<dbReference type="AlphaFoldDB" id="A0A5C6D8T6"/>
<reference evidence="3" key="4">
    <citation type="submission" date="2024-09" db="PDB data bank">
        <title>Structure of endo-1.3-fucanase from GH168 family at 1.70 Angstroms resulution.</title>
        <authorList>
            <person name="Chen G.N."/>
            <person name="Chang Y.G."/>
        </authorList>
    </citation>
    <scope>X-RAY CRYSTALLOGRAPHY (1.70 ANGSTROMS) OF 23-395</scope>
</reference>
<dbReference type="OrthoDB" id="9779834at2"/>
<evidence type="ECO:0007829" key="5">
    <source>
        <dbReference type="PDB" id="9JP3"/>
    </source>
</evidence>
<dbReference type="Pfam" id="PF14885">
    <property type="entry name" value="GHL15"/>
    <property type="match status" value="1"/>
</dbReference>
<reference evidence="4" key="3">
    <citation type="submission" date="2024-09" db="PDB data bank">
        <title>Complex structure of endo-1.3-fucanase with fucotetraose at 2.02 Angstroms resulution.</title>
        <authorList>
            <person name="Chen G.N."/>
            <person name="Chang Y.G."/>
        </authorList>
    </citation>
    <scope>X-RAY CRYSTALLOGRAPHY (2.02 ANGSTROMS) OF 23-395</scope>
</reference>
<dbReference type="PDB" id="9JOS">
    <property type="method" value="X-ray"/>
    <property type="resolution" value="1.70 A"/>
    <property type="chains" value="A=23-395"/>
</dbReference>
<evidence type="ECO:0008006" key="6">
    <source>
        <dbReference type="Google" id="ProtNLM"/>
    </source>
</evidence>
<comment type="caution">
    <text evidence="1">The sequence shown here is derived from an EMBL/GenBank/DDBJ whole genome shotgun (WGS) entry which is preliminary data.</text>
</comment>
<dbReference type="InterPro" id="IPR017853">
    <property type="entry name" value="GH"/>
</dbReference>
<dbReference type="RefSeq" id="WP_146530294.1">
    <property type="nucleotide sequence ID" value="NZ_SJPV01000012.1"/>
</dbReference>
<protein>
    <recommendedName>
        <fullName evidence="6">Glycoside-hydrolase family GH114 TIM-barrel domain-containing protein</fullName>
    </recommendedName>
</protein>
<proteinExistence type="evidence at protein level"/>